<dbReference type="RefSeq" id="WP_256092245.1">
    <property type="nucleotide sequence ID" value="NZ_FMCW01000058.1"/>
</dbReference>
<dbReference type="InterPro" id="IPR011991">
    <property type="entry name" value="ArsR-like_HTH"/>
</dbReference>
<dbReference type="Gene3D" id="1.10.10.10">
    <property type="entry name" value="Winged helix-like DNA-binding domain superfamily/Winged helix DNA-binding domain"/>
    <property type="match status" value="1"/>
</dbReference>
<evidence type="ECO:0000256" key="1">
    <source>
        <dbReference type="ARBA" id="ARBA00023015"/>
    </source>
</evidence>
<keyword evidence="2" id="KW-0238">DNA-binding</keyword>
<dbReference type="InterPro" id="IPR036388">
    <property type="entry name" value="WH-like_DNA-bd_sf"/>
</dbReference>
<sequence>MSVAHLDEMSRALNRAVVVLRAMAYEHRIRILVLLQDGEQTPASLAEAMSMDSTVVARHLRYLREARLVRRKRRGRQVAYTLQGEATRRLITEVLHHAEHSA</sequence>
<evidence type="ECO:0000259" key="4">
    <source>
        <dbReference type="PROSITE" id="PS50987"/>
    </source>
</evidence>
<dbReference type="GO" id="GO:0003677">
    <property type="term" value="F:DNA binding"/>
    <property type="evidence" value="ECO:0007669"/>
    <property type="project" value="UniProtKB-KW"/>
</dbReference>
<reference evidence="5 6" key="1">
    <citation type="submission" date="2016-06" db="EMBL/GenBank/DDBJ databases">
        <authorList>
            <person name="Kjaerup R.B."/>
            <person name="Dalgaard T.S."/>
            <person name="Juul-Madsen H.R."/>
        </authorList>
    </citation>
    <scope>NUCLEOTIDE SEQUENCE [LARGE SCALE GENOMIC DNA]</scope>
    <source>
        <strain evidence="5 6">DSM 45626</strain>
    </source>
</reference>
<protein>
    <submittedName>
        <fullName evidence="5">Transcriptional regulator, ArsR family</fullName>
    </submittedName>
</protein>
<accession>A0A1C4YN03</accession>
<keyword evidence="1" id="KW-0805">Transcription regulation</keyword>
<dbReference type="InterPro" id="IPR036390">
    <property type="entry name" value="WH_DNA-bd_sf"/>
</dbReference>
<dbReference type="Pfam" id="PF01022">
    <property type="entry name" value="HTH_5"/>
    <property type="match status" value="1"/>
</dbReference>
<proteinExistence type="predicted"/>
<dbReference type="AlphaFoldDB" id="A0A1C4YN03"/>
<evidence type="ECO:0000313" key="6">
    <source>
        <dbReference type="Proteomes" id="UP000199375"/>
    </source>
</evidence>
<dbReference type="GO" id="GO:0003700">
    <property type="term" value="F:DNA-binding transcription factor activity"/>
    <property type="evidence" value="ECO:0007669"/>
    <property type="project" value="InterPro"/>
</dbReference>
<dbReference type="NCBIfam" id="NF033788">
    <property type="entry name" value="HTH_metalloreg"/>
    <property type="match status" value="1"/>
</dbReference>
<gene>
    <name evidence="5" type="ORF">GA0070558_1588</name>
</gene>
<dbReference type="InterPro" id="IPR051011">
    <property type="entry name" value="Metal_resp_trans_reg"/>
</dbReference>
<evidence type="ECO:0000256" key="2">
    <source>
        <dbReference type="ARBA" id="ARBA00023125"/>
    </source>
</evidence>
<evidence type="ECO:0000256" key="3">
    <source>
        <dbReference type="ARBA" id="ARBA00023163"/>
    </source>
</evidence>
<dbReference type="Proteomes" id="UP000199375">
    <property type="component" value="Unassembled WGS sequence"/>
</dbReference>
<dbReference type="SUPFAM" id="SSF46785">
    <property type="entry name" value="Winged helix' DNA-binding domain"/>
    <property type="match status" value="1"/>
</dbReference>
<dbReference type="PRINTS" id="PR00778">
    <property type="entry name" value="HTHARSR"/>
</dbReference>
<dbReference type="CDD" id="cd00090">
    <property type="entry name" value="HTH_ARSR"/>
    <property type="match status" value="1"/>
</dbReference>
<keyword evidence="3" id="KW-0804">Transcription</keyword>
<feature type="domain" description="HTH arsR-type" evidence="4">
    <location>
        <begin position="8"/>
        <end position="102"/>
    </location>
</feature>
<organism evidence="5 6">
    <name type="scientific">Micromonospora haikouensis</name>
    <dbReference type="NCBI Taxonomy" id="686309"/>
    <lineage>
        <taxon>Bacteria</taxon>
        <taxon>Bacillati</taxon>
        <taxon>Actinomycetota</taxon>
        <taxon>Actinomycetes</taxon>
        <taxon>Micromonosporales</taxon>
        <taxon>Micromonosporaceae</taxon>
        <taxon>Micromonospora</taxon>
    </lineage>
</organism>
<dbReference type="PANTHER" id="PTHR43132:SF6">
    <property type="entry name" value="HTH-TYPE TRANSCRIPTIONAL REPRESSOR CZRA"/>
    <property type="match status" value="1"/>
</dbReference>
<evidence type="ECO:0000313" key="5">
    <source>
        <dbReference type="EMBL" id="SCF22143.1"/>
    </source>
</evidence>
<dbReference type="SMART" id="SM00418">
    <property type="entry name" value="HTH_ARSR"/>
    <property type="match status" value="1"/>
</dbReference>
<dbReference type="PROSITE" id="PS50987">
    <property type="entry name" value="HTH_ARSR_2"/>
    <property type="match status" value="1"/>
</dbReference>
<name>A0A1C4YN03_9ACTN</name>
<dbReference type="PANTHER" id="PTHR43132">
    <property type="entry name" value="ARSENICAL RESISTANCE OPERON REPRESSOR ARSR-RELATED"/>
    <property type="match status" value="1"/>
</dbReference>
<dbReference type="EMBL" id="FMCW01000058">
    <property type="protein sequence ID" value="SCF22143.1"/>
    <property type="molecule type" value="Genomic_DNA"/>
</dbReference>
<dbReference type="InterPro" id="IPR001845">
    <property type="entry name" value="HTH_ArsR_DNA-bd_dom"/>
</dbReference>